<organism evidence="1 2">
    <name type="scientific">Cetraspora pellucida</name>
    <dbReference type="NCBI Taxonomy" id="1433469"/>
    <lineage>
        <taxon>Eukaryota</taxon>
        <taxon>Fungi</taxon>
        <taxon>Fungi incertae sedis</taxon>
        <taxon>Mucoromycota</taxon>
        <taxon>Glomeromycotina</taxon>
        <taxon>Glomeromycetes</taxon>
        <taxon>Diversisporales</taxon>
        <taxon>Gigasporaceae</taxon>
        <taxon>Cetraspora</taxon>
    </lineage>
</organism>
<comment type="caution">
    <text evidence="1">The sequence shown here is derived from an EMBL/GenBank/DDBJ whole genome shotgun (WGS) entry which is preliminary data.</text>
</comment>
<sequence length="88" mass="10266">LHLHWQKVHQTKNNFQISSSVYFRVFCKLCPKKSYKSQAGLSHHETIVHSHYNTPRTGLIPQPPEAIIEFKNTLVHMIQTKLKTSTQQ</sequence>
<name>A0ACA9RMC4_9GLOM</name>
<gene>
    <name evidence="1" type="ORF">SPELUC_LOCUS17979</name>
</gene>
<dbReference type="EMBL" id="CAJVPW010078860">
    <property type="protein sequence ID" value="CAG8799955.1"/>
    <property type="molecule type" value="Genomic_DNA"/>
</dbReference>
<accession>A0ACA9RMC4</accession>
<feature type="non-terminal residue" evidence="1">
    <location>
        <position position="1"/>
    </location>
</feature>
<evidence type="ECO:0000313" key="1">
    <source>
        <dbReference type="EMBL" id="CAG8799955.1"/>
    </source>
</evidence>
<proteinExistence type="predicted"/>
<keyword evidence="2" id="KW-1185">Reference proteome</keyword>
<feature type="non-terminal residue" evidence="1">
    <location>
        <position position="88"/>
    </location>
</feature>
<evidence type="ECO:0000313" key="2">
    <source>
        <dbReference type="Proteomes" id="UP000789366"/>
    </source>
</evidence>
<reference evidence="1" key="1">
    <citation type="submission" date="2021-06" db="EMBL/GenBank/DDBJ databases">
        <authorList>
            <person name="Kallberg Y."/>
            <person name="Tangrot J."/>
            <person name="Rosling A."/>
        </authorList>
    </citation>
    <scope>NUCLEOTIDE SEQUENCE</scope>
    <source>
        <strain evidence="1">28 12/20/2015</strain>
    </source>
</reference>
<dbReference type="Proteomes" id="UP000789366">
    <property type="component" value="Unassembled WGS sequence"/>
</dbReference>
<protein>
    <submittedName>
        <fullName evidence="1">715_t:CDS:1</fullName>
    </submittedName>
</protein>